<dbReference type="PANTHER" id="PTHR18964">
    <property type="entry name" value="ROK (REPRESSOR, ORF, KINASE) FAMILY"/>
    <property type="match status" value="1"/>
</dbReference>
<dbReference type="Gene3D" id="3.30.420.40">
    <property type="match status" value="2"/>
</dbReference>
<evidence type="ECO:0000313" key="2">
    <source>
        <dbReference type="EMBL" id="MER6271379.1"/>
    </source>
</evidence>
<evidence type="ECO:0000256" key="1">
    <source>
        <dbReference type="ARBA" id="ARBA00006479"/>
    </source>
</evidence>
<dbReference type="InterPro" id="IPR000600">
    <property type="entry name" value="ROK"/>
</dbReference>
<dbReference type="PANTHER" id="PTHR18964:SF169">
    <property type="entry name" value="N-ACETYLMANNOSAMINE KINASE"/>
    <property type="match status" value="1"/>
</dbReference>
<dbReference type="RefSeq" id="WP_351959761.1">
    <property type="nucleotide sequence ID" value="NZ_JBEOZM010000016.1"/>
</dbReference>
<gene>
    <name evidence="2" type="ORF">ABT211_29410</name>
</gene>
<organism evidence="2 3">
    <name type="scientific">Streptomyces sp. 900105755</name>
    <dbReference type="NCBI Taxonomy" id="3154389"/>
    <lineage>
        <taxon>Bacteria</taxon>
        <taxon>Bacillati</taxon>
        <taxon>Actinomycetota</taxon>
        <taxon>Actinomycetes</taxon>
        <taxon>Kitasatosporales</taxon>
        <taxon>Streptomycetaceae</taxon>
        <taxon>Streptomyces</taxon>
    </lineage>
</organism>
<name>A0ABV1TNP6_9ACTN</name>
<reference evidence="2 3" key="1">
    <citation type="submission" date="2024-06" db="EMBL/GenBank/DDBJ databases">
        <title>The Natural Products Discovery Center: Release of the First 8490 Sequenced Strains for Exploring Actinobacteria Biosynthetic Diversity.</title>
        <authorList>
            <person name="Kalkreuter E."/>
            <person name="Kautsar S.A."/>
            <person name="Yang D."/>
            <person name="Bader C.D."/>
            <person name="Teijaro C.N."/>
            <person name="Fluegel L."/>
            <person name="Davis C.M."/>
            <person name="Simpson J.R."/>
            <person name="Lauterbach L."/>
            <person name="Steele A.D."/>
            <person name="Gui C."/>
            <person name="Meng S."/>
            <person name="Li G."/>
            <person name="Viehrig K."/>
            <person name="Ye F."/>
            <person name="Su P."/>
            <person name="Kiefer A.F."/>
            <person name="Nichols A."/>
            <person name="Cepeda A.J."/>
            <person name="Yan W."/>
            <person name="Fan B."/>
            <person name="Jiang Y."/>
            <person name="Adhikari A."/>
            <person name="Zheng C.-J."/>
            <person name="Schuster L."/>
            <person name="Cowan T.M."/>
            <person name="Smanski M.J."/>
            <person name="Chevrette M.G."/>
            <person name="De Carvalho L.P.S."/>
            <person name="Shen B."/>
        </authorList>
    </citation>
    <scope>NUCLEOTIDE SEQUENCE [LARGE SCALE GENOMIC DNA]</scope>
    <source>
        <strain evidence="2 3">NPDC001694</strain>
    </source>
</reference>
<dbReference type="Proteomes" id="UP001490365">
    <property type="component" value="Unassembled WGS sequence"/>
</dbReference>
<dbReference type="InterPro" id="IPR043129">
    <property type="entry name" value="ATPase_NBD"/>
</dbReference>
<accession>A0ABV1TNP6</accession>
<proteinExistence type="inferred from homology"/>
<dbReference type="EMBL" id="JBEOZM010000016">
    <property type="protein sequence ID" value="MER6271379.1"/>
    <property type="molecule type" value="Genomic_DNA"/>
</dbReference>
<protein>
    <submittedName>
        <fullName evidence="2">ROK family protein</fullName>
    </submittedName>
</protein>
<evidence type="ECO:0000313" key="3">
    <source>
        <dbReference type="Proteomes" id="UP001490365"/>
    </source>
</evidence>
<dbReference type="Pfam" id="PF00480">
    <property type="entry name" value="ROK"/>
    <property type="match status" value="1"/>
</dbReference>
<dbReference type="SUPFAM" id="SSF53067">
    <property type="entry name" value="Actin-like ATPase domain"/>
    <property type="match status" value="1"/>
</dbReference>
<sequence>MRAGDVAVVPVLEIGGTHVTAADVDTVTRTLVAGRSFSEALDGQGSAEATVAVLVRCAASLTGRSGGRWAVALPGPFDYRNGIGRYEGVGKFEALRGFDLGAALTAALPGAAAVHFCNDADAFVLGEWWAGAARGHRTAAGITLGTGVGSCFLRDGRILRDGPGIPPGGRVHTLRYADGPLEDTVSRRALRHAYARATGAAPPDVRDIARRARHGDRAAAGVFTDAFTALGRVLGPLLTAFEPTVLVVGGAIAGAWDLIARPLRAGMTDTGPDLARRLVVTPAHQPSRSPLLGAAYLATAGGPATPR</sequence>
<keyword evidence="3" id="KW-1185">Reference proteome</keyword>
<comment type="similarity">
    <text evidence="1">Belongs to the ROK (NagC/XylR) family.</text>
</comment>
<comment type="caution">
    <text evidence="2">The sequence shown here is derived from an EMBL/GenBank/DDBJ whole genome shotgun (WGS) entry which is preliminary data.</text>
</comment>